<accession>A0A6A7ND19</accession>
<proteinExistence type="predicted"/>
<dbReference type="Pfam" id="PF14390">
    <property type="entry name" value="DUF4420"/>
    <property type="match status" value="1"/>
</dbReference>
<name>A0A6A7ND19_9BURK</name>
<dbReference type="Proteomes" id="UP000440498">
    <property type="component" value="Unassembled WGS sequence"/>
</dbReference>
<dbReference type="EMBL" id="WHUG01000019">
    <property type="protein sequence ID" value="MQA42267.1"/>
    <property type="molecule type" value="Genomic_DNA"/>
</dbReference>
<gene>
    <name evidence="1" type="ORF">GEV02_29435</name>
</gene>
<protein>
    <submittedName>
        <fullName evidence="1">PD-(D/E)XK motif protein</fullName>
    </submittedName>
</protein>
<keyword evidence="2" id="KW-1185">Reference proteome</keyword>
<evidence type="ECO:0000313" key="2">
    <source>
        <dbReference type="Proteomes" id="UP000440498"/>
    </source>
</evidence>
<reference evidence="1 2" key="1">
    <citation type="submission" date="2019-10" db="EMBL/GenBank/DDBJ databases">
        <title>Two novel species isolated from a subtropical stream in China.</title>
        <authorList>
            <person name="Lu H."/>
        </authorList>
    </citation>
    <scope>NUCLEOTIDE SEQUENCE [LARGE SCALE GENOMIC DNA]</scope>
    <source>
        <strain evidence="1 2">FT29W</strain>
    </source>
</reference>
<sequence length="297" mass="32867">MLAEPVDPLIPQCLIGVDEDGHLHLMIAIGDDAVKLPPELEAVVVQVIDANGNYLDVYAKAHYEMIFTPMVNQIFAGVAVQGRKPIDAVVQTIEEFRGALRPLKPDLSLAEQIGLFGELWVLQNVLIPSIGPRACYLWSGPDSERHDFIGAAVHIEVKSTTRSEDRHEISRIDQLRAPAGKKLLLASIQLERSEGGEKTLVNLIDEITASLGLDGKAVDAFEMRLAKMGWHDGLRQSGALRRFNLRDALFFDVEGSFPRLPDDYIPPRGIVAIRYTIDVSSRSVVDRDEIDGLVKLM</sequence>
<evidence type="ECO:0000313" key="1">
    <source>
        <dbReference type="EMBL" id="MQA42267.1"/>
    </source>
</evidence>
<comment type="caution">
    <text evidence="1">The sequence shown here is derived from an EMBL/GenBank/DDBJ whole genome shotgun (WGS) entry which is preliminary data.</text>
</comment>
<dbReference type="InterPro" id="IPR025534">
    <property type="entry name" value="DUF4420"/>
</dbReference>
<organism evidence="1 2">
    <name type="scientific">Rugamonas aquatica</name>
    <dbReference type="NCBI Taxonomy" id="2743357"/>
    <lineage>
        <taxon>Bacteria</taxon>
        <taxon>Pseudomonadati</taxon>
        <taxon>Pseudomonadota</taxon>
        <taxon>Betaproteobacteria</taxon>
        <taxon>Burkholderiales</taxon>
        <taxon>Oxalobacteraceae</taxon>
        <taxon>Telluria group</taxon>
        <taxon>Rugamonas</taxon>
    </lineage>
</organism>
<dbReference type="AlphaFoldDB" id="A0A6A7ND19"/>